<organism evidence="7 8">
    <name type="scientific">Pristionchus fissidentatus</name>
    <dbReference type="NCBI Taxonomy" id="1538716"/>
    <lineage>
        <taxon>Eukaryota</taxon>
        <taxon>Metazoa</taxon>
        <taxon>Ecdysozoa</taxon>
        <taxon>Nematoda</taxon>
        <taxon>Chromadorea</taxon>
        <taxon>Rhabditida</taxon>
        <taxon>Rhabditina</taxon>
        <taxon>Diplogasteromorpha</taxon>
        <taxon>Diplogasteroidea</taxon>
        <taxon>Neodiplogasteridae</taxon>
        <taxon>Pristionchus</taxon>
    </lineage>
</organism>
<dbReference type="SUPFAM" id="SSF53756">
    <property type="entry name" value="UDP-Glycosyltransferase/glycogen phosphorylase"/>
    <property type="match status" value="1"/>
</dbReference>
<proteinExistence type="inferred from homology"/>
<keyword evidence="3" id="KW-0328">Glycosyltransferase</keyword>
<dbReference type="AlphaFoldDB" id="A0AAV5VSE1"/>
<keyword evidence="5" id="KW-0732">Signal</keyword>
<dbReference type="EMBL" id="BTSY01000004">
    <property type="protein sequence ID" value="GMT22361.1"/>
    <property type="molecule type" value="Genomic_DNA"/>
</dbReference>
<comment type="similarity">
    <text evidence="1">Belongs to the UDP-glycosyltransferase family.</text>
</comment>
<dbReference type="EC" id="2.4.1.17" evidence="2"/>
<feature type="non-terminal residue" evidence="7">
    <location>
        <position position="94"/>
    </location>
</feature>
<reference evidence="7" key="1">
    <citation type="submission" date="2023-10" db="EMBL/GenBank/DDBJ databases">
        <title>Genome assembly of Pristionchus species.</title>
        <authorList>
            <person name="Yoshida K."/>
            <person name="Sommer R.J."/>
        </authorList>
    </citation>
    <scope>NUCLEOTIDE SEQUENCE</scope>
    <source>
        <strain evidence="7">RS5133</strain>
    </source>
</reference>
<dbReference type="PANTHER" id="PTHR48043:SF23">
    <property type="entry name" value="UDP-GLUCURONOSYLTRANSFERASE"/>
    <property type="match status" value="1"/>
</dbReference>
<feature type="non-terminal residue" evidence="7">
    <location>
        <position position="1"/>
    </location>
</feature>
<comment type="catalytic activity">
    <reaction evidence="6">
        <text>glucuronate acceptor + UDP-alpha-D-glucuronate = acceptor beta-D-glucuronoside + UDP + H(+)</text>
        <dbReference type="Rhea" id="RHEA:21032"/>
        <dbReference type="ChEBI" id="CHEBI:15378"/>
        <dbReference type="ChEBI" id="CHEBI:58052"/>
        <dbReference type="ChEBI" id="CHEBI:58223"/>
        <dbReference type="ChEBI" id="CHEBI:132367"/>
        <dbReference type="ChEBI" id="CHEBI:132368"/>
        <dbReference type="EC" id="2.4.1.17"/>
    </reaction>
</comment>
<dbReference type="InterPro" id="IPR002213">
    <property type="entry name" value="UDP_glucos_trans"/>
</dbReference>
<evidence type="ECO:0000256" key="2">
    <source>
        <dbReference type="ARBA" id="ARBA00012544"/>
    </source>
</evidence>
<sequence>GGMGSCMEVAQLAVPGLFMPLFGDQPKNAWAMEYNGIGKVLSKFDLSNADKIIANLREVLDNKKYRENAKILSRKLANQPFPKKELVIKYTEFA</sequence>
<evidence type="ECO:0000256" key="1">
    <source>
        <dbReference type="ARBA" id="ARBA00009995"/>
    </source>
</evidence>
<name>A0AAV5VSE1_9BILA</name>
<gene>
    <name evidence="7" type="ORF">PFISCL1PPCAC_13658</name>
</gene>
<dbReference type="Proteomes" id="UP001432322">
    <property type="component" value="Unassembled WGS sequence"/>
</dbReference>
<keyword evidence="4" id="KW-0808">Transferase</keyword>
<dbReference type="InterPro" id="IPR050271">
    <property type="entry name" value="UDP-glycosyltransferase"/>
</dbReference>
<accession>A0AAV5VSE1</accession>
<comment type="caution">
    <text evidence="7">The sequence shown here is derived from an EMBL/GenBank/DDBJ whole genome shotgun (WGS) entry which is preliminary data.</text>
</comment>
<protein>
    <recommendedName>
        <fullName evidence="2">glucuronosyltransferase</fullName>
        <ecNumber evidence="2">2.4.1.17</ecNumber>
    </recommendedName>
</protein>
<dbReference type="Pfam" id="PF00201">
    <property type="entry name" value="UDPGT"/>
    <property type="match status" value="1"/>
</dbReference>
<evidence type="ECO:0000256" key="3">
    <source>
        <dbReference type="ARBA" id="ARBA00022676"/>
    </source>
</evidence>
<evidence type="ECO:0000256" key="5">
    <source>
        <dbReference type="ARBA" id="ARBA00022729"/>
    </source>
</evidence>
<dbReference type="GO" id="GO:0015020">
    <property type="term" value="F:glucuronosyltransferase activity"/>
    <property type="evidence" value="ECO:0007669"/>
    <property type="project" value="UniProtKB-EC"/>
</dbReference>
<evidence type="ECO:0000313" key="7">
    <source>
        <dbReference type="EMBL" id="GMT22361.1"/>
    </source>
</evidence>
<dbReference type="Gene3D" id="3.40.50.2000">
    <property type="entry name" value="Glycogen Phosphorylase B"/>
    <property type="match status" value="1"/>
</dbReference>
<dbReference type="PANTHER" id="PTHR48043">
    <property type="entry name" value="EG:EG0003.4 PROTEIN-RELATED"/>
    <property type="match status" value="1"/>
</dbReference>
<evidence type="ECO:0000256" key="6">
    <source>
        <dbReference type="ARBA" id="ARBA00047475"/>
    </source>
</evidence>
<evidence type="ECO:0000313" key="8">
    <source>
        <dbReference type="Proteomes" id="UP001432322"/>
    </source>
</evidence>
<evidence type="ECO:0000256" key="4">
    <source>
        <dbReference type="ARBA" id="ARBA00022679"/>
    </source>
</evidence>
<keyword evidence="8" id="KW-1185">Reference proteome</keyword>